<reference evidence="1" key="1">
    <citation type="submission" date="2022-06" db="EMBL/GenBank/DDBJ databases">
        <title>Sequencing the genomes of 1000 actinobacteria strains.</title>
        <authorList>
            <person name="Klenk H.-P."/>
        </authorList>
    </citation>
    <scope>NUCLEOTIDE SEQUENCE</scope>
    <source>
        <strain evidence="1">DSM 46694</strain>
    </source>
</reference>
<dbReference type="CDD" id="cd00093">
    <property type="entry name" value="HTH_XRE"/>
    <property type="match status" value="1"/>
</dbReference>
<evidence type="ECO:0000313" key="2">
    <source>
        <dbReference type="Proteomes" id="UP001139648"/>
    </source>
</evidence>
<evidence type="ECO:0000313" key="1">
    <source>
        <dbReference type="EMBL" id="MCP2363024.1"/>
    </source>
</evidence>
<dbReference type="InterPro" id="IPR010982">
    <property type="entry name" value="Lambda_DNA-bd_dom_sf"/>
</dbReference>
<name>A0A9X2K806_9ACTN</name>
<dbReference type="RefSeq" id="WP_253754296.1">
    <property type="nucleotide sequence ID" value="NZ_BAABKA010000023.1"/>
</dbReference>
<keyword evidence="2" id="KW-1185">Reference proteome</keyword>
<protein>
    <submittedName>
        <fullName evidence="1">Transcriptional regulator with XRE-family HTH domain</fullName>
    </submittedName>
</protein>
<sequence>MQTPTWNRELFTQTFQRLTAETDLTYTDLAKLGGTSQATMSRWANGEVKPNHDPLRRFVDAFTSKFPKLGELGAALLAAAGYGEGYTPPGRPDDVEEIRQAAARIEDRTRRARVETIIDRTLADLEEDRVRRLRALREVIGLAEDDER</sequence>
<gene>
    <name evidence="1" type="ORF">HD597_010044</name>
</gene>
<dbReference type="SUPFAM" id="SSF47413">
    <property type="entry name" value="lambda repressor-like DNA-binding domains"/>
    <property type="match status" value="1"/>
</dbReference>
<comment type="caution">
    <text evidence="1">The sequence shown here is derived from an EMBL/GenBank/DDBJ whole genome shotgun (WGS) entry which is preliminary data.</text>
</comment>
<dbReference type="GO" id="GO:0003677">
    <property type="term" value="F:DNA binding"/>
    <property type="evidence" value="ECO:0007669"/>
    <property type="project" value="InterPro"/>
</dbReference>
<dbReference type="Proteomes" id="UP001139648">
    <property type="component" value="Unassembled WGS sequence"/>
</dbReference>
<organism evidence="1 2">
    <name type="scientific">Nonomuraea thailandensis</name>
    <dbReference type="NCBI Taxonomy" id="1188745"/>
    <lineage>
        <taxon>Bacteria</taxon>
        <taxon>Bacillati</taxon>
        <taxon>Actinomycetota</taxon>
        <taxon>Actinomycetes</taxon>
        <taxon>Streptosporangiales</taxon>
        <taxon>Streptosporangiaceae</taxon>
        <taxon>Nonomuraea</taxon>
    </lineage>
</organism>
<dbReference type="AlphaFoldDB" id="A0A9X2K806"/>
<dbReference type="InterPro" id="IPR001387">
    <property type="entry name" value="Cro/C1-type_HTH"/>
</dbReference>
<proteinExistence type="predicted"/>
<dbReference type="Gene3D" id="1.10.260.40">
    <property type="entry name" value="lambda repressor-like DNA-binding domains"/>
    <property type="match status" value="1"/>
</dbReference>
<accession>A0A9X2K806</accession>
<dbReference type="EMBL" id="JAMZEB010000002">
    <property type="protein sequence ID" value="MCP2363024.1"/>
    <property type="molecule type" value="Genomic_DNA"/>
</dbReference>